<dbReference type="SMR" id="W9QQR3"/>
<dbReference type="PANTHER" id="PTHR31301">
    <property type="entry name" value="LOB DOMAIN-CONTAINING PROTEIN 4-RELATED"/>
    <property type="match status" value="1"/>
</dbReference>
<protein>
    <recommendedName>
        <fullName evidence="3">LOB domain-containing protein</fullName>
    </recommendedName>
</protein>
<name>W9QQR3_9ROSA</name>
<evidence type="ECO:0000313" key="5">
    <source>
        <dbReference type="Proteomes" id="UP000030645"/>
    </source>
</evidence>
<feature type="region of interest" description="Disordered" evidence="2">
    <location>
        <begin position="219"/>
        <end position="245"/>
    </location>
</feature>
<dbReference type="PROSITE" id="PS50891">
    <property type="entry name" value="LOB"/>
    <property type="match status" value="1"/>
</dbReference>
<evidence type="ECO:0000259" key="3">
    <source>
        <dbReference type="PROSITE" id="PS50891"/>
    </source>
</evidence>
<dbReference type="EMBL" id="KE343583">
    <property type="protein sequence ID" value="EXB36668.1"/>
    <property type="molecule type" value="Genomic_DNA"/>
</dbReference>
<organism evidence="4 5">
    <name type="scientific">Morus notabilis</name>
    <dbReference type="NCBI Taxonomy" id="981085"/>
    <lineage>
        <taxon>Eukaryota</taxon>
        <taxon>Viridiplantae</taxon>
        <taxon>Streptophyta</taxon>
        <taxon>Embryophyta</taxon>
        <taxon>Tracheophyta</taxon>
        <taxon>Spermatophyta</taxon>
        <taxon>Magnoliopsida</taxon>
        <taxon>eudicotyledons</taxon>
        <taxon>Gunneridae</taxon>
        <taxon>Pentapetalae</taxon>
        <taxon>rosids</taxon>
        <taxon>fabids</taxon>
        <taxon>Rosales</taxon>
        <taxon>Moraceae</taxon>
        <taxon>Moreae</taxon>
        <taxon>Morus</taxon>
    </lineage>
</organism>
<evidence type="ECO:0000256" key="1">
    <source>
        <dbReference type="ARBA" id="ARBA00005474"/>
    </source>
</evidence>
<proteinExistence type="inferred from homology"/>
<accession>W9QQR3</accession>
<gene>
    <name evidence="4" type="ORF">L484_002082</name>
</gene>
<dbReference type="Proteomes" id="UP000030645">
    <property type="component" value="Unassembled WGS sequence"/>
</dbReference>
<dbReference type="KEGG" id="mnt:21385662"/>
<dbReference type="InterPro" id="IPR004883">
    <property type="entry name" value="LOB"/>
</dbReference>
<evidence type="ECO:0000256" key="2">
    <source>
        <dbReference type="SAM" id="MobiDB-lite"/>
    </source>
</evidence>
<reference evidence="5" key="1">
    <citation type="submission" date="2013-01" db="EMBL/GenBank/DDBJ databases">
        <title>Draft Genome Sequence of a Mulberry Tree, Morus notabilis C.K. Schneid.</title>
        <authorList>
            <person name="He N."/>
            <person name="Zhao S."/>
        </authorList>
    </citation>
    <scope>NUCLEOTIDE SEQUENCE</scope>
</reference>
<dbReference type="OrthoDB" id="1893065at2759"/>
<dbReference type="Pfam" id="PF03195">
    <property type="entry name" value="LOB"/>
    <property type="match status" value="1"/>
</dbReference>
<feature type="compositionally biased region" description="Polar residues" evidence="2">
    <location>
        <begin position="233"/>
        <end position="243"/>
    </location>
</feature>
<feature type="domain" description="LOB" evidence="3">
    <location>
        <begin position="9"/>
        <end position="110"/>
    </location>
</feature>
<dbReference type="PANTHER" id="PTHR31301:SF21">
    <property type="entry name" value="LOB DOMAIN-CONTAINING PROTEIN 27-RELATED"/>
    <property type="match status" value="1"/>
</dbReference>
<dbReference type="STRING" id="981085.W9QQR3"/>
<keyword evidence="5" id="KW-1185">Reference proteome</keyword>
<comment type="similarity">
    <text evidence="1">Belongs to the LOB domain-containing protein family.</text>
</comment>
<feature type="region of interest" description="Disordered" evidence="2">
    <location>
        <begin position="117"/>
        <end position="139"/>
    </location>
</feature>
<evidence type="ECO:0000313" key="4">
    <source>
        <dbReference type="EMBL" id="EXB36668.1"/>
    </source>
</evidence>
<dbReference type="AlphaFoldDB" id="W9QQR3"/>
<dbReference type="eggNOG" id="ENOG502QTUX">
    <property type="taxonomic scope" value="Eukaryota"/>
</dbReference>
<sequence length="283" mass="31687">MTIKGGTSQACAACKYQRKKCSKDCPLAPFFPADQPEKFHYAHRLYGVRNIMSILKAVCAESKQDAMTSIVFESAMRARFPVHGCLGIINQLQTQLQYALEELHHVHTKLAICKQQETPSSSSHDPSPLQLTITPNTNFIDPNQPSSSKMSMPMILNYDLINNRISGMYLNANYEGNNLKPLMIQNPSFNSDEPLVQSSMFGSQEYPIQQELDVSQYDDIPFDPMIDDRSQEPYDSSGEQSLKNKIVESEYNISKTDLRDSTTSVSKTELANAAASFSLTRGH</sequence>